<gene>
    <name evidence="2" type="ORF">A3K49_07300</name>
</gene>
<comment type="caution">
    <text evidence="2">The sequence shown here is derived from an EMBL/GenBank/DDBJ whole genome shotgun (WGS) entry which is preliminary data.</text>
</comment>
<dbReference type="SUPFAM" id="SSF52540">
    <property type="entry name" value="P-loop containing nucleoside triphosphate hydrolases"/>
    <property type="match status" value="1"/>
</dbReference>
<reference evidence="2 3" key="1">
    <citation type="journal article" date="2016" name="Nat. Commun.">
        <title>Thousands of microbial genomes shed light on interconnected biogeochemical processes in an aquifer system.</title>
        <authorList>
            <person name="Anantharaman K."/>
            <person name="Brown C.T."/>
            <person name="Hug L.A."/>
            <person name="Sharon I."/>
            <person name="Castelle C.J."/>
            <person name="Probst A.J."/>
            <person name="Thomas B.C."/>
            <person name="Singh A."/>
            <person name="Wilkins M.J."/>
            <person name="Karaoz U."/>
            <person name="Brodie E.L."/>
            <person name="Williams K.H."/>
            <person name="Hubbard S.S."/>
            <person name="Banfield J.F."/>
        </authorList>
    </citation>
    <scope>NUCLEOTIDE SEQUENCE [LARGE SCALE GENOMIC DNA]</scope>
</reference>
<proteinExistence type="predicted"/>
<protein>
    <recommendedName>
        <fullName evidence="1">Protein CR006 P-loop domain-containing protein</fullName>
    </recommendedName>
</protein>
<feature type="domain" description="Protein CR006 P-loop" evidence="1">
    <location>
        <begin position="19"/>
        <end position="723"/>
    </location>
</feature>
<evidence type="ECO:0000313" key="3">
    <source>
        <dbReference type="Proteomes" id="UP000178602"/>
    </source>
</evidence>
<dbReference type="InterPro" id="IPR027417">
    <property type="entry name" value="P-loop_NTPase"/>
</dbReference>
<accession>A0A1F4T871</accession>
<dbReference type="EMBL" id="MEUG01000001">
    <property type="protein sequence ID" value="OGC28740.1"/>
    <property type="molecule type" value="Genomic_DNA"/>
</dbReference>
<evidence type="ECO:0000259" key="1">
    <source>
        <dbReference type="Pfam" id="PF13166"/>
    </source>
</evidence>
<dbReference type="Proteomes" id="UP000178602">
    <property type="component" value="Unassembled WGS sequence"/>
</dbReference>
<evidence type="ECO:0000313" key="2">
    <source>
        <dbReference type="EMBL" id="OGC28740.1"/>
    </source>
</evidence>
<name>A0A1F4T871_UNCSA</name>
<dbReference type="InterPro" id="IPR026866">
    <property type="entry name" value="CR006_AAA"/>
</dbReference>
<sequence>MENMIKKVVAIKGYPPFIDFKPTAELPEFSKYNLIYGWNGSGKTSFSRLLRTFELGHLEEPERQPEYKFALDNGSFIDQSNLLAFRHIRVFNRDFIEDSVFCDNGPKPIFFLGKESKEDKEKIIQSEADLALLEKDRLSKEILFNKAKESKEKSLSNTAREIKISLTTARNDNYRNYEKPNVENAINELSKNNIPVEDQTLSTDKITNIKKSILQTSKPVIGLLQVPNYDISTLIKEVGDVVSKKVVSQVIEQLKSDEHIGKWVEEGLAIHKQKALKECAFCNQKIPVARIAELEEHFNDEYQRTLQCLQDIRVKCEQRKVKLYLPDSSNLYDDLSDLYLTEKSNAENVNNGYNSNLDILISIIDEKRRNLFLQSTIKDLALVDPSPIARINDIIIRHNAKTDNYEDQINKDKKQLEIHFIAEYWPTYKSLTTDCDTAEKEYSGISSIVKEKESEIKKLKEDLISHHIPAQNINKDLEAFLGRGDIQIKATDAQEGYQITRNGETARNLCEGEKNALAIVYFLTKMKEDGYDLKNGVVVIDDPVSSLDSSAIFQAFSFIKEALKDAGQIFILTHNYDYFRQVRNWFKYLKEKNTRLFMMTCSTDSGIRKASIVKLDRLLTDYESEYHFLFSVLYNIAENNDRELEKIYPIPNIARKFLDSFLAFRIPKQGNIYSKLDLVNYDAVKKTRIHRFVETHSHPRYESGMQDFDISILSETPSIVKDLIDLVKVEDERHYTYLVESISQTK</sequence>
<dbReference type="AlphaFoldDB" id="A0A1F4T871"/>
<dbReference type="Pfam" id="PF13166">
    <property type="entry name" value="AAA_13"/>
    <property type="match status" value="1"/>
</dbReference>
<organism evidence="2 3">
    <name type="scientific">candidate division WOR-1 bacterium RIFOXYC12_FULL_54_18</name>
    <dbReference type="NCBI Taxonomy" id="1802584"/>
    <lineage>
        <taxon>Bacteria</taxon>
        <taxon>Bacillati</taxon>
        <taxon>Saganbacteria</taxon>
    </lineage>
</organism>
<dbReference type="Gene3D" id="3.40.50.300">
    <property type="entry name" value="P-loop containing nucleotide triphosphate hydrolases"/>
    <property type="match status" value="1"/>
</dbReference>